<dbReference type="Proteomes" id="UP001459277">
    <property type="component" value="Unassembled WGS sequence"/>
</dbReference>
<keyword evidence="1" id="KW-0812">Transmembrane</keyword>
<keyword evidence="1" id="KW-1133">Transmembrane helix</keyword>
<organism evidence="2 3">
    <name type="scientific">Lithocarpus litseifolius</name>
    <dbReference type="NCBI Taxonomy" id="425828"/>
    <lineage>
        <taxon>Eukaryota</taxon>
        <taxon>Viridiplantae</taxon>
        <taxon>Streptophyta</taxon>
        <taxon>Embryophyta</taxon>
        <taxon>Tracheophyta</taxon>
        <taxon>Spermatophyta</taxon>
        <taxon>Magnoliopsida</taxon>
        <taxon>eudicotyledons</taxon>
        <taxon>Gunneridae</taxon>
        <taxon>Pentapetalae</taxon>
        <taxon>rosids</taxon>
        <taxon>fabids</taxon>
        <taxon>Fagales</taxon>
        <taxon>Fagaceae</taxon>
        <taxon>Lithocarpus</taxon>
    </lineage>
</organism>
<keyword evidence="1" id="KW-0472">Membrane</keyword>
<evidence type="ECO:0008006" key="4">
    <source>
        <dbReference type="Google" id="ProtNLM"/>
    </source>
</evidence>
<comment type="caution">
    <text evidence="2">The sequence shown here is derived from an EMBL/GenBank/DDBJ whole genome shotgun (WGS) entry which is preliminary data.</text>
</comment>
<gene>
    <name evidence="2" type="ORF">SO802_011175</name>
</gene>
<evidence type="ECO:0000313" key="3">
    <source>
        <dbReference type="Proteomes" id="UP001459277"/>
    </source>
</evidence>
<feature type="transmembrane region" description="Helical" evidence="1">
    <location>
        <begin position="58"/>
        <end position="76"/>
    </location>
</feature>
<keyword evidence="3" id="KW-1185">Reference proteome</keyword>
<dbReference type="EMBL" id="JAZDWU010000004">
    <property type="protein sequence ID" value="KAL0003614.1"/>
    <property type="molecule type" value="Genomic_DNA"/>
</dbReference>
<accession>A0AAW2CZX1</accession>
<protein>
    <recommendedName>
        <fullName evidence="4">Transmembrane protein</fullName>
    </recommendedName>
</protein>
<evidence type="ECO:0000313" key="2">
    <source>
        <dbReference type="EMBL" id="KAL0003614.1"/>
    </source>
</evidence>
<evidence type="ECO:0000256" key="1">
    <source>
        <dbReference type="SAM" id="Phobius"/>
    </source>
</evidence>
<reference evidence="2 3" key="1">
    <citation type="submission" date="2024-01" db="EMBL/GenBank/DDBJ databases">
        <title>A telomere-to-telomere, gap-free genome of sweet tea (Lithocarpus litseifolius).</title>
        <authorList>
            <person name="Zhou J."/>
        </authorList>
    </citation>
    <scope>NUCLEOTIDE SEQUENCE [LARGE SCALE GENOMIC DNA]</scope>
    <source>
        <strain evidence="2">Zhou-2022a</strain>
        <tissue evidence="2">Leaf</tissue>
    </source>
</reference>
<sequence>MVAVVRRNSEEDEVEFVVCGSLLLIGVAGLRWFGEHGWVSTGVAGFCDLILDEKFQKYALSNFGFVICGGIGFDWWF</sequence>
<name>A0AAW2CZX1_9ROSI</name>
<proteinExistence type="predicted"/>
<dbReference type="AlphaFoldDB" id="A0AAW2CZX1"/>